<dbReference type="InterPro" id="IPR036291">
    <property type="entry name" value="NAD(P)-bd_dom_sf"/>
</dbReference>
<gene>
    <name evidence="3" type="ORF">FXF47_05575</name>
</gene>
<dbReference type="Proteomes" id="UP000324143">
    <property type="component" value="Unassembled WGS sequence"/>
</dbReference>
<reference evidence="3" key="1">
    <citation type="submission" date="2019-08" db="EMBL/GenBank/DDBJ databases">
        <title>Genomic characterization of a novel candidate phylum (ARYD3) from a high temperature, high salinity tertiary oil reservoir in north central Oklahoma, USA.</title>
        <authorList>
            <person name="Youssef N.H."/>
            <person name="Yadav A."/>
            <person name="Elshahed M.S."/>
        </authorList>
    </citation>
    <scope>NUCLEOTIDE SEQUENCE [LARGE SCALE GENOMIC DNA]</scope>
    <source>
        <strain evidence="3">ARYD3</strain>
    </source>
</reference>
<dbReference type="PANTHER" id="PTHR43157:SF31">
    <property type="entry name" value="PHOSPHATIDYLINOSITOL-GLYCAN BIOSYNTHESIS CLASS F PROTEIN"/>
    <property type="match status" value="1"/>
</dbReference>
<dbReference type="PANTHER" id="PTHR43157">
    <property type="entry name" value="PHOSPHATIDYLINOSITOL-GLYCAN BIOSYNTHESIS CLASS F PROTEIN-RELATED"/>
    <property type="match status" value="1"/>
</dbReference>
<name>A0A5D0MI38_9BACT</name>
<dbReference type="InterPro" id="IPR002347">
    <property type="entry name" value="SDR_fam"/>
</dbReference>
<organism evidence="3 4">
    <name type="scientific">Candidatus Mcinerneyibacterium aminivorans</name>
    <dbReference type="NCBI Taxonomy" id="2703815"/>
    <lineage>
        <taxon>Bacteria</taxon>
        <taxon>Candidatus Macinerneyibacteriota</taxon>
        <taxon>Candidatus Mcinerneyibacteria</taxon>
        <taxon>Candidatus Mcinerneyibacteriales</taxon>
        <taxon>Candidatus Mcinerneyibacteriaceae</taxon>
        <taxon>Candidatus Mcinerneyibacterium</taxon>
    </lineage>
</organism>
<keyword evidence="1" id="KW-0560">Oxidoreductase</keyword>
<evidence type="ECO:0000313" key="4">
    <source>
        <dbReference type="Proteomes" id="UP000324143"/>
    </source>
</evidence>
<sequence>MFRFSSYLKKGRMSMKKKKVLITGSTDGIGKKTALKLAEKNYRIMLHGRNLKKTKKVRKEIIEKTKNTDIDYIVADFESLKQVEKMIFHLNDKYKTIDILINNAGVFKKKREITEDGFEKTFQINYLAHFYLTNMLYDLLENSDNPKVINVASVSHNSSLDFDNLQGEKKYSGHDSYARSKLCNIMFTFRMDAKLKEKNSNIIINCLDPGNINTKLLKKGWGPIGTKPEEGANRVLFVMGIENKSGSYYVNNRMTSPSKIAMDKAMQKKLWEKSEEMLNGQEIDFESKL</sequence>
<dbReference type="Gene3D" id="3.40.50.720">
    <property type="entry name" value="NAD(P)-binding Rossmann-like Domain"/>
    <property type="match status" value="1"/>
</dbReference>
<proteinExistence type="inferred from homology"/>
<comment type="similarity">
    <text evidence="2">Belongs to the short-chain dehydrogenases/reductases (SDR) family.</text>
</comment>
<dbReference type="AlphaFoldDB" id="A0A5D0MI38"/>
<dbReference type="GO" id="GO:0016491">
    <property type="term" value="F:oxidoreductase activity"/>
    <property type="evidence" value="ECO:0007669"/>
    <property type="project" value="UniProtKB-KW"/>
</dbReference>
<dbReference type="EMBL" id="VSIX01000050">
    <property type="protein sequence ID" value="TYB31171.1"/>
    <property type="molecule type" value="Genomic_DNA"/>
</dbReference>
<comment type="caution">
    <text evidence="3">The sequence shown here is derived from an EMBL/GenBank/DDBJ whole genome shotgun (WGS) entry which is preliminary data.</text>
</comment>
<keyword evidence="4" id="KW-1185">Reference proteome</keyword>
<dbReference type="PRINTS" id="PR00081">
    <property type="entry name" value="GDHRDH"/>
</dbReference>
<protein>
    <submittedName>
        <fullName evidence="3">SDR family oxidoreductase</fullName>
    </submittedName>
</protein>
<dbReference type="Pfam" id="PF00106">
    <property type="entry name" value="adh_short"/>
    <property type="match status" value="1"/>
</dbReference>
<dbReference type="CDD" id="cd05327">
    <property type="entry name" value="retinol-DH_like_SDR_c_like"/>
    <property type="match status" value="1"/>
</dbReference>
<evidence type="ECO:0000256" key="1">
    <source>
        <dbReference type="ARBA" id="ARBA00023002"/>
    </source>
</evidence>
<dbReference type="SUPFAM" id="SSF51735">
    <property type="entry name" value="NAD(P)-binding Rossmann-fold domains"/>
    <property type="match status" value="1"/>
</dbReference>
<evidence type="ECO:0000256" key="2">
    <source>
        <dbReference type="RuleBase" id="RU000363"/>
    </source>
</evidence>
<accession>A0A5D0MI38</accession>
<dbReference type="PRINTS" id="PR00080">
    <property type="entry name" value="SDRFAMILY"/>
</dbReference>
<evidence type="ECO:0000313" key="3">
    <source>
        <dbReference type="EMBL" id="TYB31171.1"/>
    </source>
</evidence>